<gene>
    <name evidence="3" type="ORF">SAMN04489727_4130</name>
</gene>
<dbReference type="InterPro" id="IPR003115">
    <property type="entry name" value="ParB_N"/>
</dbReference>
<keyword evidence="4" id="KW-1185">Reference proteome</keyword>
<dbReference type="GO" id="GO:0003677">
    <property type="term" value="F:DNA binding"/>
    <property type="evidence" value="ECO:0007669"/>
    <property type="project" value="UniProtKB-KW"/>
</dbReference>
<evidence type="ECO:0000313" key="4">
    <source>
        <dbReference type="Proteomes" id="UP000199622"/>
    </source>
</evidence>
<dbReference type="SMART" id="SM00470">
    <property type="entry name" value="ParB"/>
    <property type="match status" value="1"/>
</dbReference>
<evidence type="ECO:0000313" key="3">
    <source>
        <dbReference type="EMBL" id="SEC54103.1"/>
    </source>
</evidence>
<feature type="region of interest" description="Disordered" evidence="1">
    <location>
        <begin position="234"/>
        <end position="264"/>
    </location>
</feature>
<dbReference type="Proteomes" id="UP000199622">
    <property type="component" value="Unassembled WGS sequence"/>
</dbReference>
<accession>A0A1H4TC62</accession>
<dbReference type="SUPFAM" id="SSF110849">
    <property type="entry name" value="ParB/Sulfiredoxin"/>
    <property type="match status" value="1"/>
</dbReference>
<feature type="region of interest" description="Disordered" evidence="1">
    <location>
        <begin position="1"/>
        <end position="30"/>
    </location>
</feature>
<keyword evidence="3" id="KW-0371">Homeobox</keyword>
<evidence type="ECO:0000259" key="2">
    <source>
        <dbReference type="SMART" id="SM00470"/>
    </source>
</evidence>
<feature type="compositionally biased region" description="Pro residues" evidence="1">
    <location>
        <begin position="240"/>
        <end position="262"/>
    </location>
</feature>
<protein>
    <submittedName>
        <fullName evidence="3">Homeodomain-like domain-containing protein</fullName>
    </submittedName>
</protein>
<proteinExistence type="predicted"/>
<name>A0A1H4TC62_9PSEU</name>
<dbReference type="Gene3D" id="3.90.1530.10">
    <property type="entry name" value="Conserved hypothetical protein from pyrococcus furiosus pfu- 392566-001, ParB domain"/>
    <property type="match status" value="1"/>
</dbReference>
<dbReference type="EMBL" id="FNSO01000004">
    <property type="protein sequence ID" value="SEC54103.1"/>
    <property type="molecule type" value="Genomic_DNA"/>
</dbReference>
<sequence>MTAQGAWTLEPGEVTTLRTAPEYPGNRRRGATVRLPLSALRPADSPRGSGADAEHVARLTAIEGPLPPILVDRRTLRVIDGTHRLLAAAAAGLTTIEAEYFDGPAEEAFLQAVQANVTHGLPLSQEDRRRAAARIVTSHPHMSDRAIADISGLSAKTVAIVRRTLGPSTAQPTARIGRDGKIHPLDKAAGRHRAARLIAENPGASLREIGRLAGVSPATVSDVRKRLASGIPVAGDPVPAAAPAPCRTPEPEPVPETEPAPPDLGKLVGNLLRDPSLRTKEDGRQLLRLLHRNAREQSDLSKLATCVPPHCVEVVHGLARHYAEMWLAFAQQLG</sequence>
<feature type="domain" description="ParB-like N-terminal" evidence="2">
    <location>
        <begin position="33"/>
        <end position="117"/>
    </location>
</feature>
<reference evidence="4" key="1">
    <citation type="submission" date="2016-10" db="EMBL/GenBank/DDBJ databases">
        <authorList>
            <person name="Varghese N."/>
            <person name="Submissions S."/>
        </authorList>
    </citation>
    <scope>NUCLEOTIDE SEQUENCE [LARGE SCALE GENOMIC DNA]</scope>
    <source>
        <strain evidence="4">DSM 44544</strain>
    </source>
</reference>
<evidence type="ECO:0000256" key="1">
    <source>
        <dbReference type="SAM" id="MobiDB-lite"/>
    </source>
</evidence>
<keyword evidence="3" id="KW-0238">DNA-binding</keyword>
<organism evidence="3 4">
    <name type="scientific">Amycolatopsis tolypomycina</name>
    <dbReference type="NCBI Taxonomy" id="208445"/>
    <lineage>
        <taxon>Bacteria</taxon>
        <taxon>Bacillati</taxon>
        <taxon>Actinomycetota</taxon>
        <taxon>Actinomycetes</taxon>
        <taxon>Pseudonocardiales</taxon>
        <taxon>Pseudonocardiaceae</taxon>
        <taxon>Amycolatopsis</taxon>
    </lineage>
</organism>
<dbReference type="STRING" id="208445.SAMN04489727_4130"/>
<dbReference type="AlphaFoldDB" id="A0A1H4TC62"/>
<dbReference type="InterPro" id="IPR036086">
    <property type="entry name" value="ParB/Sulfiredoxin_sf"/>
</dbReference>